<accession>A0A7X3MGE6</accession>
<sequence>MAYKYITENNLYHKQSYMYSEYGGIEFLKEYVASRREYLNRWERQKDREIECVKEASGLQDAGQDLQNIRQAFIENRQNGKTIDSVKGYTKSFEVRKRIYREYDNNWKPTGNMEFEDYEAYIIFAECLVFTFRYTKCLKYFSCLLKVDDTLLSVQDKLDIRLKKALYNIIKSELDIFYQLAEENGIGLEE</sequence>
<gene>
    <name evidence="1" type="ORF">GN277_10855</name>
</gene>
<evidence type="ECO:0000313" key="1">
    <source>
        <dbReference type="EMBL" id="MXP75862.1"/>
    </source>
</evidence>
<dbReference type="RefSeq" id="WP_159751049.1">
    <property type="nucleotide sequence ID" value="NZ_CASZNZ010000039.1"/>
</dbReference>
<organism evidence="1 2">
    <name type="scientific">Sporofaciens musculi</name>
    <dbReference type="NCBI Taxonomy" id="2681861"/>
    <lineage>
        <taxon>Bacteria</taxon>
        <taxon>Bacillati</taxon>
        <taxon>Bacillota</taxon>
        <taxon>Clostridia</taxon>
        <taxon>Lachnospirales</taxon>
        <taxon>Lachnospiraceae</taxon>
        <taxon>Sporofaciens</taxon>
    </lineage>
</organism>
<name>A0A7X3MGE6_9FIRM</name>
<dbReference type="EMBL" id="WUQX01000001">
    <property type="protein sequence ID" value="MXP75862.1"/>
    <property type="molecule type" value="Genomic_DNA"/>
</dbReference>
<protein>
    <submittedName>
        <fullName evidence="1">Uncharacterized protein</fullName>
    </submittedName>
</protein>
<evidence type="ECO:0000313" key="2">
    <source>
        <dbReference type="Proteomes" id="UP000460412"/>
    </source>
</evidence>
<proteinExistence type="predicted"/>
<keyword evidence="2" id="KW-1185">Reference proteome</keyword>
<dbReference type="AlphaFoldDB" id="A0A7X3MGE6"/>
<comment type="caution">
    <text evidence="1">The sequence shown here is derived from an EMBL/GenBank/DDBJ whole genome shotgun (WGS) entry which is preliminary data.</text>
</comment>
<reference evidence="1 2" key="1">
    <citation type="submission" date="2019-12" db="EMBL/GenBank/DDBJ databases">
        <title>Sporaefaciens musculi gen. nov., sp. nov., a novel bacterium isolated from the caecum of an obese mouse.</title>
        <authorList>
            <person name="Rasmussen T.S."/>
            <person name="Streidl T."/>
            <person name="Hitch T.C.A."/>
            <person name="Wortmann E."/>
            <person name="Deptula P."/>
            <person name="Hansen M."/>
            <person name="Nielsen D.S."/>
            <person name="Clavel T."/>
            <person name="Vogensen F.K."/>
        </authorList>
    </citation>
    <scope>NUCLEOTIDE SEQUENCE [LARGE SCALE GENOMIC DNA]</scope>
    <source>
        <strain evidence="1 2">WCA-9-b2</strain>
    </source>
</reference>
<dbReference type="Proteomes" id="UP000460412">
    <property type="component" value="Unassembled WGS sequence"/>
</dbReference>